<dbReference type="EMBL" id="JBICYV010000015">
    <property type="protein sequence ID" value="MFG3014353.1"/>
    <property type="molecule type" value="Genomic_DNA"/>
</dbReference>
<accession>A0ABW7BAX5</accession>
<organism evidence="1 2">
    <name type="scientific">Streptomyces cinerochromogenes</name>
    <dbReference type="NCBI Taxonomy" id="66422"/>
    <lineage>
        <taxon>Bacteria</taxon>
        <taxon>Bacillati</taxon>
        <taxon>Actinomycetota</taxon>
        <taxon>Actinomycetes</taxon>
        <taxon>Kitasatosporales</taxon>
        <taxon>Streptomycetaceae</taxon>
        <taxon>Streptomyces</taxon>
    </lineage>
</organism>
<evidence type="ECO:0000313" key="1">
    <source>
        <dbReference type="EMBL" id="MFG3014353.1"/>
    </source>
</evidence>
<dbReference type="Proteomes" id="UP001604267">
    <property type="component" value="Unassembled WGS sequence"/>
</dbReference>
<comment type="caution">
    <text evidence="1">The sequence shown here is derived from an EMBL/GenBank/DDBJ whole genome shotgun (WGS) entry which is preliminary data.</text>
</comment>
<protein>
    <submittedName>
        <fullName evidence="1">Uncharacterized protein</fullName>
    </submittedName>
</protein>
<name>A0ABW7BAX5_9ACTN</name>
<dbReference type="RefSeq" id="WP_392820984.1">
    <property type="nucleotide sequence ID" value="NZ_JBICYV010000015.1"/>
</dbReference>
<proteinExistence type="predicted"/>
<gene>
    <name evidence="1" type="ORF">ACGFZB_28820</name>
</gene>
<keyword evidence="2" id="KW-1185">Reference proteome</keyword>
<sequence>MIIITGPQGTDEERGLIAEMAGFHQGLPAYEVVGRWAIATVLYCLAGWECCPVAVADVQIAETLGLPVFLLAV</sequence>
<reference evidence="1 2" key="1">
    <citation type="submission" date="2024-10" db="EMBL/GenBank/DDBJ databases">
        <title>The Natural Products Discovery Center: Release of the First 8490 Sequenced Strains for Exploring Actinobacteria Biosynthetic Diversity.</title>
        <authorList>
            <person name="Kalkreuter E."/>
            <person name="Kautsar S.A."/>
            <person name="Yang D."/>
            <person name="Bader C.D."/>
            <person name="Teijaro C.N."/>
            <person name="Fluegel L."/>
            <person name="Davis C.M."/>
            <person name="Simpson J.R."/>
            <person name="Lauterbach L."/>
            <person name="Steele A.D."/>
            <person name="Gui C."/>
            <person name="Meng S."/>
            <person name="Li G."/>
            <person name="Viehrig K."/>
            <person name="Ye F."/>
            <person name="Su P."/>
            <person name="Kiefer A.F."/>
            <person name="Nichols A."/>
            <person name="Cepeda A.J."/>
            <person name="Yan W."/>
            <person name="Fan B."/>
            <person name="Jiang Y."/>
            <person name="Adhikari A."/>
            <person name="Zheng C.-J."/>
            <person name="Schuster L."/>
            <person name="Cowan T.M."/>
            <person name="Smanski M.J."/>
            <person name="Chevrette M.G."/>
            <person name="De Carvalho L.P.S."/>
            <person name="Shen B."/>
        </authorList>
    </citation>
    <scope>NUCLEOTIDE SEQUENCE [LARGE SCALE GENOMIC DNA]</scope>
    <source>
        <strain evidence="1 2">NPDC048320</strain>
    </source>
</reference>
<evidence type="ECO:0000313" key="2">
    <source>
        <dbReference type="Proteomes" id="UP001604267"/>
    </source>
</evidence>